<evidence type="ECO:0000313" key="3">
    <source>
        <dbReference type="EMBL" id="QTA79463.1"/>
    </source>
</evidence>
<dbReference type="PANTHER" id="PTHR33352:SF3">
    <property type="entry name" value="SLR1612 PROTEIN"/>
    <property type="match status" value="1"/>
</dbReference>
<dbReference type="Gene3D" id="3.90.1570.10">
    <property type="entry name" value="tt1808, chain A"/>
    <property type="match status" value="1"/>
</dbReference>
<dbReference type="GO" id="GO:0004519">
    <property type="term" value="F:endonuclease activity"/>
    <property type="evidence" value="ECO:0007669"/>
    <property type="project" value="UniProtKB-KW"/>
</dbReference>
<dbReference type="AlphaFoldDB" id="A0A975B603"/>
<feature type="coiled-coil region" evidence="1">
    <location>
        <begin position="211"/>
        <end position="275"/>
    </location>
</feature>
<evidence type="ECO:0000259" key="2">
    <source>
        <dbReference type="Pfam" id="PF05685"/>
    </source>
</evidence>
<dbReference type="InterPro" id="IPR008538">
    <property type="entry name" value="Uma2"/>
</dbReference>
<organism evidence="3 4">
    <name type="scientific">Desulfonema limicola</name>
    <dbReference type="NCBI Taxonomy" id="45656"/>
    <lineage>
        <taxon>Bacteria</taxon>
        <taxon>Pseudomonadati</taxon>
        <taxon>Thermodesulfobacteriota</taxon>
        <taxon>Desulfobacteria</taxon>
        <taxon>Desulfobacterales</taxon>
        <taxon>Desulfococcaceae</taxon>
        <taxon>Desulfonema</taxon>
    </lineage>
</organism>
<dbReference type="CDD" id="cd06260">
    <property type="entry name" value="DUF820-like"/>
    <property type="match status" value="1"/>
</dbReference>
<dbReference type="KEGG" id="dli:dnl_17340"/>
<keyword evidence="3" id="KW-0540">Nuclease</keyword>
<dbReference type="PANTHER" id="PTHR33352">
    <property type="entry name" value="SLR1095 PROTEIN"/>
    <property type="match status" value="1"/>
</dbReference>
<dbReference type="SUPFAM" id="SSF52980">
    <property type="entry name" value="Restriction endonuclease-like"/>
    <property type="match status" value="1"/>
</dbReference>
<feature type="domain" description="Putative restriction endonuclease" evidence="2">
    <location>
        <begin position="28"/>
        <end position="160"/>
    </location>
</feature>
<keyword evidence="3" id="KW-0255">Endonuclease</keyword>
<keyword evidence="4" id="KW-1185">Reference proteome</keyword>
<keyword evidence="1" id="KW-0175">Coiled coil</keyword>
<dbReference type="RefSeq" id="WP_207691214.1">
    <property type="nucleotide sequence ID" value="NZ_CP061799.1"/>
</dbReference>
<evidence type="ECO:0000256" key="1">
    <source>
        <dbReference type="SAM" id="Coils"/>
    </source>
</evidence>
<accession>A0A975B603</accession>
<reference evidence="3" key="1">
    <citation type="journal article" date="2021" name="Microb. Physiol.">
        <title>Proteogenomic Insights into the Physiology of Marine, Sulfate-Reducing, Filamentous Desulfonema limicola and Desulfonema magnum.</title>
        <authorList>
            <person name="Schnaars V."/>
            <person name="Wohlbrand L."/>
            <person name="Scheve S."/>
            <person name="Hinrichs C."/>
            <person name="Reinhardt R."/>
            <person name="Rabus R."/>
        </authorList>
    </citation>
    <scope>NUCLEOTIDE SEQUENCE</scope>
    <source>
        <strain evidence="3">5ac10</strain>
    </source>
</reference>
<protein>
    <submittedName>
        <fullName evidence="3">Restriction endonuclease type II, DUF820</fullName>
    </submittedName>
</protein>
<dbReference type="Pfam" id="PF05685">
    <property type="entry name" value="Uma2"/>
    <property type="match status" value="1"/>
</dbReference>
<sequence>MPIVVMEPEIIEIPEPDISHIITEDDTPVDNIFSEKQQRLLAESLNSSWKPGRSFVAAANVGIFHGINQPAIVPDVFLSMDVKLPENIWEKRHRSYFIWEYGKPPDLAVEIVSNTKGSEIEKKIKIYEQICVWYYIVFDPQKIIQKDTLRIYELTANGYIPKIDRNLPRIGLGVKLWQGEYEGRNDLWLRWTDDKGNLIPTGFEASELERTRAAQAEEKAVQSEAKAAQAEEKAVQSEAKAVQAEEKAAQAQTQAEQERAKAEKLKKKLLSLGINPDKI</sequence>
<gene>
    <name evidence="3" type="ORF">dnl_17340</name>
</gene>
<dbReference type="InterPro" id="IPR012296">
    <property type="entry name" value="Nuclease_put_TT1808"/>
</dbReference>
<dbReference type="Proteomes" id="UP000663720">
    <property type="component" value="Chromosome"/>
</dbReference>
<name>A0A975B603_9BACT</name>
<keyword evidence="3" id="KW-0378">Hydrolase</keyword>
<dbReference type="InterPro" id="IPR011335">
    <property type="entry name" value="Restrct_endonuc-II-like"/>
</dbReference>
<dbReference type="EMBL" id="CP061799">
    <property type="protein sequence ID" value="QTA79463.1"/>
    <property type="molecule type" value="Genomic_DNA"/>
</dbReference>
<proteinExistence type="predicted"/>
<evidence type="ECO:0000313" key="4">
    <source>
        <dbReference type="Proteomes" id="UP000663720"/>
    </source>
</evidence>